<evidence type="ECO:0000259" key="7">
    <source>
        <dbReference type="PROSITE" id="PS50109"/>
    </source>
</evidence>
<dbReference type="Gene3D" id="3.30.565.10">
    <property type="entry name" value="Histidine kinase-like ATPase, C-terminal domain"/>
    <property type="match status" value="1"/>
</dbReference>
<dbReference type="Pfam" id="PF08447">
    <property type="entry name" value="PAS_3"/>
    <property type="match status" value="1"/>
</dbReference>
<dbReference type="Gene3D" id="1.10.287.130">
    <property type="match status" value="1"/>
</dbReference>
<proteinExistence type="predicted"/>
<organism evidence="8 9">
    <name type="scientific">Bizionia myxarmorum</name>
    <dbReference type="NCBI Taxonomy" id="291186"/>
    <lineage>
        <taxon>Bacteria</taxon>
        <taxon>Pseudomonadati</taxon>
        <taxon>Bacteroidota</taxon>
        <taxon>Flavobacteriia</taxon>
        <taxon>Flavobacteriales</taxon>
        <taxon>Flavobacteriaceae</taxon>
        <taxon>Bizionia</taxon>
    </lineage>
</organism>
<evidence type="ECO:0000256" key="4">
    <source>
        <dbReference type="ARBA" id="ARBA00022679"/>
    </source>
</evidence>
<name>A0A5D0R7M8_9FLAO</name>
<evidence type="ECO:0000256" key="2">
    <source>
        <dbReference type="ARBA" id="ARBA00012438"/>
    </source>
</evidence>
<keyword evidence="6" id="KW-1133">Transmembrane helix</keyword>
<dbReference type="SMART" id="SM00091">
    <property type="entry name" value="PAS"/>
    <property type="match status" value="2"/>
</dbReference>
<keyword evidence="3" id="KW-0597">Phosphoprotein</keyword>
<dbReference type="InterPro" id="IPR000014">
    <property type="entry name" value="PAS"/>
</dbReference>
<dbReference type="Gene3D" id="3.30.450.20">
    <property type="entry name" value="PAS domain"/>
    <property type="match status" value="3"/>
</dbReference>
<reference evidence="8 9" key="1">
    <citation type="submission" date="2019-08" db="EMBL/GenBank/DDBJ databases">
        <title>Genomes of Antarctic Bizionia species.</title>
        <authorList>
            <person name="Bowman J.P."/>
        </authorList>
    </citation>
    <scope>NUCLEOTIDE SEQUENCE [LARGE SCALE GENOMIC DNA]</scope>
    <source>
        <strain evidence="8 9">ADA-4</strain>
    </source>
</reference>
<evidence type="ECO:0000256" key="6">
    <source>
        <dbReference type="SAM" id="Phobius"/>
    </source>
</evidence>
<dbReference type="OrthoDB" id="9124519at2"/>
<dbReference type="InterPro" id="IPR035965">
    <property type="entry name" value="PAS-like_dom_sf"/>
</dbReference>
<feature type="transmembrane region" description="Helical" evidence="6">
    <location>
        <begin position="186"/>
        <end position="210"/>
    </location>
</feature>
<feature type="transmembrane region" description="Helical" evidence="6">
    <location>
        <begin position="12"/>
        <end position="33"/>
    </location>
</feature>
<sequence length="865" mass="98963">MDFKPAHKSSKFYFVVSIIALLLLIFTTFMAYLQVKQMQKAAEMVSRSLHVYNGISNLTAHYTQADSEELRDELLKPDKSSFAFDNYREEGRVIMDSLNGLVRDNPPQTKRLQDMQLLLNDLYKQLQDLDETDYEIDSTISQYREAQKSIISITLFQIRTIKNEMLVEEQKLMLKRQNSYDSSKSLAPIILLFLALFALLVFVLSFFRIYKNKLQIRQSENFLKSVLATTDNVVNYYTPIFDEEGAIIDFRIEFANACNRDYFGVEPDFMIGKTVLFIFPYLKDSVDFEKMKSSYLNNDKVKFESEFTANDSKMWFQSFITPLSGGILVTARNITHEEEAKSMQLRLRKRLESQNLQLLDGRALLANIFKSISHIVMHFKSVRNEEGKIIDFKILFVNDRITPITGHNPEEIKNKNVSEVYPDIFTSEVIGNLVDAIENKKPVTYNFPFNRNGNSHWFSATAIKLGDGVTITVRETTAEIDKANELLKLNEQLVIRNSILTDAESIAKIGSFSWYIESNTTEISDNFYRMLGHEPGEFESNLESFRNFVHPDDLELYDKKGEISIQGLVSDEFMYRVITKNGEIKFLNTNGQFIDKNGSKVMIGVVQDVTQTISDAEELRRSNLDLQQSNLELESFNRVASHDLQEPLRKIQLFISRIEDVDGAAFSEKGTTYFDKVKKAALRMQGLIQNLLAYSRIDSSKTDLDHIDLNDVLDKVQEDLATTINDTQAEITSENLPQIKGVFFQMEQLFANLIGNALKYKSNTEAPIIQLQSEKVAASELPDKSLGKSKFYYKITCTDNGIGFDSKYSDKIFEVFQRLHQKTEYSGTGIGLAICRKIVENHNGYIYATGKLGAGAQFVIFLPTK</sequence>
<gene>
    <name evidence="8" type="ORF">ES674_10390</name>
</gene>
<dbReference type="InterPro" id="IPR036890">
    <property type="entry name" value="HATPase_C_sf"/>
</dbReference>
<keyword evidence="4" id="KW-0808">Transferase</keyword>
<evidence type="ECO:0000313" key="8">
    <source>
        <dbReference type="EMBL" id="TYB77089.1"/>
    </source>
</evidence>
<evidence type="ECO:0000256" key="1">
    <source>
        <dbReference type="ARBA" id="ARBA00000085"/>
    </source>
</evidence>
<dbReference type="CDD" id="cd00082">
    <property type="entry name" value="HisKA"/>
    <property type="match status" value="1"/>
</dbReference>
<dbReference type="InterPro" id="IPR052162">
    <property type="entry name" value="Sensor_kinase/Photoreceptor"/>
</dbReference>
<dbReference type="InterPro" id="IPR005467">
    <property type="entry name" value="His_kinase_dom"/>
</dbReference>
<dbReference type="NCBIfam" id="TIGR00229">
    <property type="entry name" value="sensory_box"/>
    <property type="match status" value="2"/>
</dbReference>
<dbReference type="SUPFAM" id="SSF55785">
    <property type="entry name" value="PYP-like sensor domain (PAS domain)"/>
    <property type="match status" value="3"/>
</dbReference>
<keyword evidence="9" id="KW-1185">Reference proteome</keyword>
<dbReference type="PROSITE" id="PS50109">
    <property type="entry name" value="HIS_KIN"/>
    <property type="match status" value="1"/>
</dbReference>
<dbReference type="InterPro" id="IPR003594">
    <property type="entry name" value="HATPase_dom"/>
</dbReference>
<dbReference type="CDD" id="cd00130">
    <property type="entry name" value="PAS"/>
    <property type="match status" value="2"/>
</dbReference>
<dbReference type="InterPro" id="IPR004358">
    <property type="entry name" value="Sig_transdc_His_kin-like_C"/>
</dbReference>
<dbReference type="PANTHER" id="PTHR43304">
    <property type="entry name" value="PHYTOCHROME-LIKE PROTEIN CPH1"/>
    <property type="match status" value="1"/>
</dbReference>
<dbReference type="InterPro" id="IPR036097">
    <property type="entry name" value="HisK_dim/P_sf"/>
</dbReference>
<dbReference type="PANTHER" id="PTHR43304:SF1">
    <property type="entry name" value="PAC DOMAIN-CONTAINING PROTEIN"/>
    <property type="match status" value="1"/>
</dbReference>
<keyword evidence="5" id="KW-0418">Kinase</keyword>
<dbReference type="GO" id="GO:0000155">
    <property type="term" value="F:phosphorelay sensor kinase activity"/>
    <property type="evidence" value="ECO:0007669"/>
    <property type="project" value="InterPro"/>
</dbReference>
<dbReference type="EC" id="2.7.13.3" evidence="2"/>
<dbReference type="Pfam" id="PF13426">
    <property type="entry name" value="PAS_9"/>
    <property type="match status" value="2"/>
</dbReference>
<evidence type="ECO:0000256" key="3">
    <source>
        <dbReference type="ARBA" id="ARBA00022553"/>
    </source>
</evidence>
<dbReference type="SMART" id="SM00388">
    <property type="entry name" value="HisKA"/>
    <property type="match status" value="1"/>
</dbReference>
<comment type="caution">
    <text evidence="8">The sequence shown here is derived from an EMBL/GenBank/DDBJ whole genome shotgun (WGS) entry which is preliminary data.</text>
</comment>
<dbReference type="AlphaFoldDB" id="A0A5D0R7M8"/>
<dbReference type="Pfam" id="PF00512">
    <property type="entry name" value="HisKA"/>
    <property type="match status" value="1"/>
</dbReference>
<feature type="domain" description="Histidine kinase" evidence="7">
    <location>
        <begin position="639"/>
        <end position="865"/>
    </location>
</feature>
<evidence type="ECO:0000256" key="5">
    <source>
        <dbReference type="ARBA" id="ARBA00022777"/>
    </source>
</evidence>
<keyword evidence="6" id="KW-0812">Transmembrane</keyword>
<dbReference type="Proteomes" id="UP000323720">
    <property type="component" value="Unassembled WGS sequence"/>
</dbReference>
<accession>A0A5D0R7M8</accession>
<dbReference type="SUPFAM" id="SSF47384">
    <property type="entry name" value="Homodimeric domain of signal transducing histidine kinase"/>
    <property type="match status" value="1"/>
</dbReference>
<dbReference type="SUPFAM" id="SSF55874">
    <property type="entry name" value="ATPase domain of HSP90 chaperone/DNA topoisomerase II/histidine kinase"/>
    <property type="match status" value="1"/>
</dbReference>
<keyword evidence="6" id="KW-0472">Membrane</keyword>
<dbReference type="EMBL" id="VSKK01000002">
    <property type="protein sequence ID" value="TYB77089.1"/>
    <property type="molecule type" value="Genomic_DNA"/>
</dbReference>
<dbReference type="InterPro" id="IPR013655">
    <property type="entry name" value="PAS_fold_3"/>
</dbReference>
<dbReference type="Pfam" id="PF02518">
    <property type="entry name" value="HATPase_c"/>
    <property type="match status" value="1"/>
</dbReference>
<dbReference type="InterPro" id="IPR003661">
    <property type="entry name" value="HisK_dim/P_dom"/>
</dbReference>
<dbReference type="SMART" id="SM00387">
    <property type="entry name" value="HATPase_c"/>
    <property type="match status" value="1"/>
</dbReference>
<protein>
    <recommendedName>
        <fullName evidence="2">histidine kinase</fullName>
        <ecNumber evidence="2">2.7.13.3</ecNumber>
    </recommendedName>
</protein>
<comment type="catalytic activity">
    <reaction evidence="1">
        <text>ATP + protein L-histidine = ADP + protein N-phospho-L-histidine.</text>
        <dbReference type="EC" id="2.7.13.3"/>
    </reaction>
</comment>
<evidence type="ECO:0000313" key="9">
    <source>
        <dbReference type="Proteomes" id="UP000323720"/>
    </source>
</evidence>
<dbReference type="PRINTS" id="PR00344">
    <property type="entry name" value="BCTRLSENSOR"/>
</dbReference>